<proteinExistence type="predicted"/>
<protein>
    <recommendedName>
        <fullName evidence="3">Multifunctional methyltransferase subunit TRM112-like protein</fullName>
    </recommendedName>
</protein>
<dbReference type="GO" id="GO:0070476">
    <property type="term" value="P:rRNA (guanine-N7)-methylation"/>
    <property type="evidence" value="ECO:0007669"/>
    <property type="project" value="TreeGrafter"/>
</dbReference>
<reference evidence="2" key="1">
    <citation type="submission" date="2021-01" db="EMBL/GenBank/DDBJ databases">
        <authorList>
            <person name="Corre E."/>
            <person name="Pelletier E."/>
            <person name="Niang G."/>
            <person name="Scheremetjew M."/>
            <person name="Finn R."/>
            <person name="Kale V."/>
            <person name="Holt S."/>
            <person name="Cochrane G."/>
            <person name="Meng A."/>
            <person name="Brown T."/>
            <person name="Cohen L."/>
        </authorList>
    </citation>
    <scope>NUCLEOTIDE SEQUENCE</scope>
    <source>
        <strain evidence="2">CCMP3124</strain>
    </source>
</reference>
<dbReference type="Gene3D" id="2.20.25.10">
    <property type="match status" value="1"/>
</dbReference>
<dbReference type="PANTHER" id="PTHR12773">
    <property type="entry name" value="UPF0315 PROTEIN-RELATED"/>
    <property type="match status" value="1"/>
</dbReference>
<dbReference type="AlphaFoldDB" id="A0A7S1TL27"/>
<dbReference type="PANTHER" id="PTHR12773:SF0">
    <property type="entry name" value="MULTIFUNCTIONAL METHYLTRANSFERASE SUBUNIT TRM112-LIKE PROTEIN"/>
    <property type="match status" value="1"/>
</dbReference>
<sequence length="195" mass="21139">MRRLRRAIVASVAVAAVGISARSAWFCAARTRAAVVRRVVTRFVRADGFSARRTMRLLTHNMLQCPRSGLYPLKLVPTELETIESEYNRAFIVHMLPRLDWPALRTTAAELALGELPENPPDDVPANDAVFELLHTILMDTHVKEGTLYSADGTSQYPIRNSIPNMLLNNTAATATASAPSAAAAPSSQTPGASS</sequence>
<evidence type="ECO:0000256" key="1">
    <source>
        <dbReference type="SAM" id="MobiDB-lite"/>
    </source>
</evidence>
<dbReference type="CDD" id="cd21089">
    <property type="entry name" value="Trm112-like"/>
    <property type="match status" value="1"/>
</dbReference>
<organism evidence="2">
    <name type="scientific">Erythrolobus australicus</name>
    <dbReference type="NCBI Taxonomy" id="1077150"/>
    <lineage>
        <taxon>Eukaryota</taxon>
        <taxon>Rhodophyta</taxon>
        <taxon>Bangiophyceae</taxon>
        <taxon>Porphyridiales</taxon>
        <taxon>Porphyridiaceae</taxon>
        <taxon>Erythrolobus</taxon>
    </lineage>
</organism>
<dbReference type="SUPFAM" id="SSF158997">
    <property type="entry name" value="Trm112p-like"/>
    <property type="match status" value="1"/>
</dbReference>
<feature type="region of interest" description="Disordered" evidence="1">
    <location>
        <begin position="174"/>
        <end position="195"/>
    </location>
</feature>
<dbReference type="GO" id="GO:0030488">
    <property type="term" value="P:tRNA methylation"/>
    <property type="evidence" value="ECO:0007669"/>
    <property type="project" value="TreeGrafter"/>
</dbReference>
<name>A0A7S1TL27_9RHOD</name>
<dbReference type="EMBL" id="HBGI01000990">
    <property type="protein sequence ID" value="CAD9238897.1"/>
    <property type="molecule type" value="Transcribed_RNA"/>
</dbReference>
<evidence type="ECO:0008006" key="3">
    <source>
        <dbReference type="Google" id="ProtNLM"/>
    </source>
</evidence>
<dbReference type="InterPro" id="IPR039127">
    <property type="entry name" value="Trm112"/>
</dbReference>
<accession>A0A7S1TL27</accession>
<evidence type="ECO:0000313" key="2">
    <source>
        <dbReference type="EMBL" id="CAD9238897.1"/>
    </source>
</evidence>
<gene>
    <name evidence="2" type="ORF">EAUS1353_LOCUS627</name>
</gene>
<dbReference type="GO" id="GO:0046982">
    <property type="term" value="F:protein heterodimerization activity"/>
    <property type="evidence" value="ECO:0007669"/>
    <property type="project" value="InterPro"/>
</dbReference>